<evidence type="ECO:0000256" key="1">
    <source>
        <dbReference type="ARBA" id="ARBA00008520"/>
    </source>
</evidence>
<name>A0AAJ5VXB3_9HYPH</name>
<proteinExistence type="inferred from homology"/>
<dbReference type="GO" id="GO:0015768">
    <property type="term" value="P:maltose transport"/>
    <property type="evidence" value="ECO:0007669"/>
    <property type="project" value="TreeGrafter"/>
</dbReference>
<protein>
    <submittedName>
        <fullName evidence="6">Extracellular solute-binding protein</fullName>
    </submittedName>
</protein>
<dbReference type="AlphaFoldDB" id="A0AAJ5VXB3"/>
<organism evidence="6 7">
    <name type="scientific">Candidatus Devosia phytovorans</name>
    <dbReference type="NCBI Taxonomy" id="3121372"/>
    <lineage>
        <taxon>Bacteria</taxon>
        <taxon>Pseudomonadati</taxon>
        <taxon>Pseudomonadota</taxon>
        <taxon>Alphaproteobacteria</taxon>
        <taxon>Hyphomicrobiales</taxon>
        <taxon>Devosiaceae</taxon>
        <taxon>Devosia</taxon>
    </lineage>
</organism>
<comment type="similarity">
    <text evidence="1">Belongs to the bacterial solute-binding protein 1 family.</text>
</comment>
<dbReference type="GO" id="GO:0042956">
    <property type="term" value="P:maltodextrin transmembrane transport"/>
    <property type="evidence" value="ECO:0007669"/>
    <property type="project" value="TreeGrafter"/>
</dbReference>
<evidence type="ECO:0000313" key="7">
    <source>
        <dbReference type="Proteomes" id="UP001217476"/>
    </source>
</evidence>
<dbReference type="InterPro" id="IPR006059">
    <property type="entry name" value="SBP"/>
</dbReference>
<dbReference type="GO" id="GO:1901982">
    <property type="term" value="F:maltose binding"/>
    <property type="evidence" value="ECO:0007669"/>
    <property type="project" value="TreeGrafter"/>
</dbReference>
<keyword evidence="4" id="KW-0574">Periplasm</keyword>
<dbReference type="Gene3D" id="3.40.190.10">
    <property type="entry name" value="Periplasmic binding protein-like II"/>
    <property type="match status" value="1"/>
</dbReference>
<dbReference type="GO" id="GO:0055052">
    <property type="term" value="C:ATP-binding cassette (ABC) transporter complex, substrate-binding subunit-containing"/>
    <property type="evidence" value="ECO:0007669"/>
    <property type="project" value="TreeGrafter"/>
</dbReference>
<dbReference type="Proteomes" id="UP001217476">
    <property type="component" value="Chromosome"/>
</dbReference>
<dbReference type="SUPFAM" id="SSF53850">
    <property type="entry name" value="Periplasmic binding protein-like II"/>
    <property type="match status" value="1"/>
</dbReference>
<evidence type="ECO:0000256" key="2">
    <source>
        <dbReference type="ARBA" id="ARBA00022448"/>
    </source>
</evidence>
<feature type="chain" id="PRO_5042607238" evidence="5">
    <location>
        <begin position="25"/>
        <end position="428"/>
    </location>
</feature>
<keyword evidence="3 5" id="KW-0732">Signal</keyword>
<sequence length="428" mass="45836">MNKFLKIGLLSTTAALLSFGVAQAQEDVVWWDFLSGGDGVRMKALIEQFNTEHAGEITIQPTTLEWGTPFYTKVQTSAAIGEGPDVMTYHLSRVPLGVESGALAPISAEDLASVELSGDVFAPANWEAGQSDGQQYAVPFDIHSIILYYNKDKLAEAGLLGDDGLPVGFDGADNFTAALDKLKEAGLEYPLSLQTSGDGTPWRVFYSLFGQQDGVFLGEDGTFFPDESIPKAVAAVETMASWVEGGYAPGLTEYEGSIAMFTSGESAVHINGVWEVPTMTDLAAKGELGFEWGAIALPTFFDHPATWADSHGFAIPNNVGKEMTPEKKAAVLEVISWMNKNSLAWANAGHIPAYTPTRESEEFKTMQPNATYSVLADTAVFDPKSPLAGVASPVYDAVANYISPAMNGEMGAQEAIDEMKADLQDQAD</sequence>
<dbReference type="PANTHER" id="PTHR30061">
    <property type="entry name" value="MALTOSE-BINDING PERIPLASMIC PROTEIN"/>
    <property type="match status" value="1"/>
</dbReference>
<evidence type="ECO:0000313" key="6">
    <source>
        <dbReference type="EMBL" id="WEK05625.1"/>
    </source>
</evidence>
<dbReference type="Pfam" id="PF01547">
    <property type="entry name" value="SBP_bac_1"/>
    <property type="match status" value="1"/>
</dbReference>
<gene>
    <name evidence="6" type="ORF">P0Y65_05045</name>
</gene>
<accession>A0AAJ5VXB3</accession>
<feature type="signal peptide" evidence="5">
    <location>
        <begin position="1"/>
        <end position="24"/>
    </location>
</feature>
<evidence type="ECO:0000256" key="5">
    <source>
        <dbReference type="SAM" id="SignalP"/>
    </source>
</evidence>
<evidence type="ECO:0000256" key="4">
    <source>
        <dbReference type="ARBA" id="ARBA00022764"/>
    </source>
</evidence>
<dbReference type="PANTHER" id="PTHR30061:SF50">
    <property type="entry name" value="MALTOSE_MALTODEXTRIN-BINDING PERIPLASMIC PROTEIN"/>
    <property type="match status" value="1"/>
</dbReference>
<evidence type="ECO:0000256" key="3">
    <source>
        <dbReference type="ARBA" id="ARBA00022729"/>
    </source>
</evidence>
<reference evidence="6" key="1">
    <citation type="submission" date="2023-03" db="EMBL/GenBank/DDBJ databases">
        <title>Andean soil-derived lignocellulolytic bacterial consortium as a source of novel taxa and putative plastic-active enzymes.</title>
        <authorList>
            <person name="Diaz-Garcia L."/>
            <person name="Chuvochina M."/>
            <person name="Feuerriegel G."/>
            <person name="Bunk B."/>
            <person name="Sproer C."/>
            <person name="Streit W.R."/>
            <person name="Rodriguez L.M."/>
            <person name="Overmann J."/>
            <person name="Jimenez D.J."/>
        </authorList>
    </citation>
    <scope>NUCLEOTIDE SEQUENCE</scope>
    <source>
        <strain evidence="6">MAG 4196</strain>
    </source>
</reference>
<keyword evidence="2" id="KW-0813">Transport</keyword>
<dbReference type="EMBL" id="CP119312">
    <property type="protein sequence ID" value="WEK05625.1"/>
    <property type="molecule type" value="Genomic_DNA"/>
</dbReference>